<organism evidence="3 4">
    <name type="scientific">Symbiodinium microadriaticum</name>
    <name type="common">Dinoflagellate</name>
    <name type="synonym">Zooxanthella microadriatica</name>
    <dbReference type="NCBI Taxonomy" id="2951"/>
    <lineage>
        <taxon>Eukaryota</taxon>
        <taxon>Sar</taxon>
        <taxon>Alveolata</taxon>
        <taxon>Dinophyceae</taxon>
        <taxon>Suessiales</taxon>
        <taxon>Symbiodiniaceae</taxon>
        <taxon>Symbiodinium</taxon>
    </lineage>
</organism>
<proteinExistence type="predicted"/>
<evidence type="ECO:0000256" key="2">
    <source>
        <dbReference type="SAM" id="Phobius"/>
    </source>
</evidence>
<keyword evidence="4" id="KW-1185">Reference proteome</keyword>
<dbReference type="AlphaFoldDB" id="A0A1Q9F2N3"/>
<dbReference type="Proteomes" id="UP000186817">
    <property type="component" value="Unassembled WGS sequence"/>
</dbReference>
<gene>
    <name evidence="3" type="ORF">AK812_SmicGene2110</name>
</gene>
<dbReference type="OrthoDB" id="417029at2759"/>
<feature type="compositionally biased region" description="Basic and acidic residues" evidence="1">
    <location>
        <begin position="474"/>
        <end position="489"/>
    </location>
</feature>
<keyword evidence="2" id="KW-0472">Membrane</keyword>
<evidence type="ECO:0000313" key="3">
    <source>
        <dbReference type="EMBL" id="OLQ13919.1"/>
    </source>
</evidence>
<evidence type="ECO:0000313" key="4">
    <source>
        <dbReference type="Proteomes" id="UP000186817"/>
    </source>
</evidence>
<keyword evidence="2" id="KW-1133">Transmembrane helix</keyword>
<evidence type="ECO:0000256" key="1">
    <source>
        <dbReference type="SAM" id="MobiDB-lite"/>
    </source>
</evidence>
<sequence length="864" mass="93969">MPALCECVSRNPADAISKMMDGQGTGKGLNVKGKSAKTGCLSGFVPVLQISDNEHKSQVCTSPREARVRLPAAAIKEAVHGPQARYGEKDVELSAAAQRLEAHQAPSAASVGMCSLPVLLLNMVVLFLVQPPFVLRVMRQQQQQHQQYVAQPDISRQGAWQTGRASEPAFMDMRITKTYETKALHLEPQTDHDIDALNPLSLLMAYEEEKARKGSGNIRFEPLPPDQVDMMKWCLGHIEEVLSTPSKTGLMLTVVASVDDRMDVAEVLKRESDAGFHPEIPRFGFGDPTSYTIVEQLVVAMGLLGAVRHGAECFNFYFPQVPFKAFLSCGCQAKSCKTAMKPDLDDEFLVIWPGFGADQPWQQPSDTEVFTGTLVNPSCGTFCLIACNGATAFLCGSPQESEVDYLRSRILTPREEAAGCLVSATCVEELDIDLAARAPESEAHLSEAKRKLRVVLRWMKLNKGKGLSNGEGQALKEDSAVEADQHRPDSMQPLTVADDKAEKKCGQIEKMDLNLASEGSYAKPLRPKSCRASFLVSQREVWAFSCGSRASSGPVWGPLMLDASCCIASLCPSGIGKAESSQTDSEIEKGGRLHDEDQISARQVRGPGSCQRCCGGCCWVMLIVALVEVVFACVAGFGLAIGVSVVLAPLAMLNAVFLCNLGPCRLSFAWLCLLGTLTGPFGFFGAIFLAKDVWTLAGDPNWLETPTFPGECTVGGCCRVTVSLPHRAENLEPLLVKNTPMATVRDELHRWVDPGKINWQEDCEWRGSLLLTGGSAEGAVPSEVRKLAVANCRSLSWKFVDDMAWQLSDVNCTDGSTGVLVEMHSQQRVGMDDGRHNFYRVAFCYAFLTDRFANLAVPFNGSSC</sequence>
<protein>
    <submittedName>
        <fullName evidence="3">Uncharacterized protein</fullName>
    </submittedName>
</protein>
<keyword evidence="2" id="KW-0812">Transmembrane</keyword>
<reference evidence="3 4" key="1">
    <citation type="submission" date="2016-02" db="EMBL/GenBank/DDBJ databases">
        <title>Genome analysis of coral dinoflagellate symbionts highlights evolutionary adaptations to a symbiotic lifestyle.</title>
        <authorList>
            <person name="Aranda M."/>
            <person name="Li Y."/>
            <person name="Liew Y.J."/>
            <person name="Baumgarten S."/>
            <person name="Simakov O."/>
            <person name="Wilson M."/>
            <person name="Piel J."/>
            <person name="Ashoor H."/>
            <person name="Bougouffa S."/>
            <person name="Bajic V.B."/>
            <person name="Ryu T."/>
            <person name="Ravasi T."/>
            <person name="Bayer T."/>
            <person name="Micklem G."/>
            <person name="Kim H."/>
            <person name="Bhak J."/>
            <person name="Lajeunesse T.C."/>
            <person name="Voolstra C.R."/>
        </authorList>
    </citation>
    <scope>NUCLEOTIDE SEQUENCE [LARGE SCALE GENOMIC DNA]</scope>
    <source>
        <strain evidence="3 4">CCMP2467</strain>
    </source>
</reference>
<name>A0A1Q9F2N3_SYMMI</name>
<feature type="region of interest" description="Disordered" evidence="1">
    <location>
        <begin position="467"/>
        <end position="491"/>
    </location>
</feature>
<feature type="transmembrane region" description="Helical" evidence="2">
    <location>
        <begin position="668"/>
        <end position="690"/>
    </location>
</feature>
<feature type="transmembrane region" description="Helical" evidence="2">
    <location>
        <begin position="108"/>
        <end position="129"/>
    </location>
</feature>
<dbReference type="EMBL" id="LSRX01000022">
    <property type="protein sequence ID" value="OLQ13919.1"/>
    <property type="molecule type" value="Genomic_DNA"/>
</dbReference>
<comment type="caution">
    <text evidence="3">The sequence shown here is derived from an EMBL/GenBank/DDBJ whole genome shotgun (WGS) entry which is preliminary data.</text>
</comment>
<accession>A0A1Q9F2N3</accession>
<feature type="transmembrane region" description="Helical" evidence="2">
    <location>
        <begin position="619"/>
        <end position="647"/>
    </location>
</feature>